<evidence type="ECO:0000256" key="1">
    <source>
        <dbReference type="SAM" id="MobiDB-lite"/>
    </source>
</evidence>
<feature type="region of interest" description="Disordered" evidence="1">
    <location>
        <begin position="14"/>
        <end position="42"/>
    </location>
</feature>
<organism evidence="2 3">
    <name type="scientific">Blepharisma stoltei</name>
    <dbReference type="NCBI Taxonomy" id="1481888"/>
    <lineage>
        <taxon>Eukaryota</taxon>
        <taxon>Sar</taxon>
        <taxon>Alveolata</taxon>
        <taxon>Ciliophora</taxon>
        <taxon>Postciliodesmatophora</taxon>
        <taxon>Heterotrichea</taxon>
        <taxon>Heterotrichida</taxon>
        <taxon>Blepharismidae</taxon>
        <taxon>Blepharisma</taxon>
    </lineage>
</organism>
<proteinExistence type="predicted"/>
<evidence type="ECO:0000313" key="3">
    <source>
        <dbReference type="Proteomes" id="UP001162131"/>
    </source>
</evidence>
<dbReference type="Proteomes" id="UP001162131">
    <property type="component" value="Unassembled WGS sequence"/>
</dbReference>
<evidence type="ECO:0000313" key="2">
    <source>
        <dbReference type="EMBL" id="CAG9326991.1"/>
    </source>
</evidence>
<comment type="caution">
    <text evidence="2">The sequence shown here is derived from an EMBL/GenBank/DDBJ whole genome shotgun (WGS) entry which is preliminary data.</text>
</comment>
<accession>A0AAU9JR39</accession>
<dbReference type="AlphaFoldDB" id="A0AAU9JR39"/>
<keyword evidence="3" id="KW-1185">Reference proteome</keyword>
<sequence>MINLLLRDGQILTNNHRRPSSRQSLVPPPMNNFPNSENSRLGDDLPSFSVGIRYVKRKIKSDCPSDILTNSNRDDKFEENNAADFQNPTVICWSRNNSISINPQECSKSPTEEIRLMPFKRQKISFLKKLRNKNKLYLHDEYRSKTPSHKRSRYINSDVENIRLKTPEFFKKALAKISPNTKYQDSKWVLDAKGSNKKKSICSAKFMSLF</sequence>
<gene>
    <name evidence="2" type="ORF">BSTOLATCC_MIC42250</name>
</gene>
<name>A0AAU9JR39_9CILI</name>
<protein>
    <submittedName>
        <fullName evidence="2">Uncharacterized protein</fullName>
    </submittedName>
</protein>
<reference evidence="2" key="1">
    <citation type="submission" date="2021-09" db="EMBL/GenBank/DDBJ databases">
        <authorList>
            <consortium name="AG Swart"/>
            <person name="Singh M."/>
            <person name="Singh A."/>
            <person name="Seah K."/>
            <person name="Emmerich C."/>
        </authorList>
    </citation>
    <scope>NUCLEOTIDE SEQUENCE</scope>
    <source>
        <strain evidence="2">ATCC30299</strain>
    </source>
</reference>
<dbReference type="EMBL" id="CAJZBQ010000041">
    <property type="protein sequence ID" value="CAG9326991.1"/>
    <property type="molecule type" value="Genomic_DNA"/>
</dbReference>